<dbReference type="InterPro" id="IPR006917">
    <property type="entry name" value="SOUL_heme-bd"/>
</dbReference>
<keyword evidence="2" id="KW-0732">Signal</keyword>
<feature type="chain" id="PRO_5044858467" description="Heme-binding protein 2" evidence="2">
    <location>
        <begin position="21"/>
        <end position="196"/>
    </location>
</feature>
<dbReference type="InterPro" id="IPR011256">
    <property type="entry name" value="Reg_factor_effector_dom_sf"/>
</dbReference>
<name>A0ABD0W592_UMBPY</name>
<evidence type="ECO:0000256" key="1">
    <source>
        <dbReference type="ARBA" id="ARBA00009817"/>
    </source>
</evidence>
<gene>
    <name evidence="3" type="ORF">UPYG_G00323770</name>
</gene>
<sequence>MKYPLCVLAVAFLCAAQGWDEPEFCHGYECPEFDVINTNEEFEARAYKASTWITIDSASDSDSDLKVGFTKLWDYTQGDNEESQTINTHTWPALISLTEVDGKKNFSLYFFVASENKVLPTPKAPIRVETIPACIIYVRVFSSYPTRGSLQDNVEKHREALKLASLTFNPERHILAGYESPWTLIGRHNEIWIFAA</sequence>
<evidence type="ECO:0000256" key="2">
    <source>
        <dbReference type="SAM" id="SignalP"/>
    </source>
</evidence>
<dbReference type="PANTHER" id="PTHR11220">
    <property type="entry name" value="HEME-BINDING PROTEIN-RELATED"/>
    <property type="match status" value="1"/>
</dbReference>
<accession>A0ABD0W592</accession>
<dbReference type="PANTHER" id="PTHR11220:SF69">
    <property type="entry name" value="HEME-BINDING PROTEIN 2"/>
    <property type="match status" value="1"/>
</dbReference>
<dbReference type="Gene3D" id="3.20.80.10">
    <property type="entry name" value="Regulatory factor, effector binding domain"/>
    <property type="match status" value="1"/>
</dbReference>
<protein>
    <recommendedName>
        <fullName evidence="5">Heme-binding protein 2</fullName>
    </recommendedName>
</protein>
<dbReference type="Pfam" id="PF04832">
    <property type="entry name" value="SOUL"/>
    <property type="match status" value="1"/>
</dbReference>
<dbReference type="AlphaFoldDB" id="A0ABD0W592"/>
<keyword evidence="4" id="KW-1185">Reference proteome</keyword>
<feature type="signal peptide" evidence="2">
    <location>
        <begin position="1"/>
        <end position="20"/>
    </location>
</feature>
<dbReference type="EMBL" id="JAGEUA010000010">
    <property type="protein sequence ID" value="KAL0964433.1"/>
    <property type="molecule type" value="Genomic_DNA"/>
</dbReference>
<comment type="similarity">
    <text evidence="1">Belongs to the HEBP family.</text>
</comment>
<dbReference type="SUPFAM" id="SSF55136">
    <property type="entry name" value="Probable bacterial effector-binding domain"/>
    <property type="match status" value="1"/>
</dbReference>
<evidence type="ECO:0000313" key="3">
    <source>
        <dbReference type="EMBL" id="KAL0964433.1"/>
    </source>
</evidence>
<evidence type="ECO:0000313" key="4">
    <source>
        <dbReference type="Proteomes" id="UP001557470"/>
    </source>
</evidence>
<evidence type="ECO:0008006" key="5">
    <source>
        <dbReference type="Google" id="ProtNLM"/>
    </source>
</evidence>
<dbReference type="Proteomes" id="UP001557470">
    <property type="component" value="Unassembled WGS sequence"/>
</dbReference>
<proteinExistence type="inferred from homology"/>
<reference evidence="3 4" key="1">
    <citation type="submission" date="2024-06" db="EMBL/GenBank/DDBJ databases">
        <authorList>
            <person name="Pan Q."/>
            <person name="Wen M."/>
            <person name="Jouanno E."/>
            <person name="Zahm M."/>
            <person name="Klopp C."/>
            <person name="Cabau C."/>
            <person name="Louis A."/>
            <person name="Berthelot C."/>
            <person name="Parey E."/>
            <person name="Roest Crollius H."/>
            <person name="Montfort J."/>
            <person name="Robinson-Rechavi M."/>
            <person name="Bouchez O."/>
            <person name="Lampietro C."/>
            <person name="Lopez Roques C."/>
            <person name="Donnadieu C."/>
            <person name="Postlethwait J."/>
            <person name="Bobe J."/>
            <person name="Verreycken H."/>
            <person name="Guiguen Y."/>
        </authorList>
    </citation>
    <scope>NUCLEOTIDE SEQUENCE [LARGE SCALE GENOMIC DNA]</scope>
    <source>
        <strain evidence="3">Up_M1</strain>
        <tissue evidence="3">Testis</tissue>
    </source>
</reference>
<comment type="caution">
    <text evidence="3">The sequence shown here is derived from an EMBL/GenBank/DDBJ whole genome shotgun (WGS) entry which is preliminary data.</text>
</comment>
<organism evidence="3 4">
    <name type="scientific">Umbra pygmaea</name>
    <name type="common">Eastern mudminnow</name>
    <dbReference type="NCBI Taxonomy" id="75934"/>
    <lineage>
        <taxon>Eukaryota</taxon>
        <taxon>Metazoa</taxon>
        <taxon>Chordata</taxon>
        <taxon>Craniata</taxon>
        <taxon>Vertebrata</taxon>
        <taxon>Euteleostomi</taxon>
        <taxon>Actinopterygii</taxon>
        <taxon>Neopterygii</taxon>
        <taxon>Teleostei</taxon>
        <taxon>Protacanthopterygii</taxon>
        <taxon>Esociformes</taxon>
        <taxon>Umbridae</taxon>
        <taxon>Umbra</taxon>
    </lineage>
</organism>